<reference evidence="3" key="2">
    <citation type="journal article" date="2016" name="Int. J. Syst. Evol. Microbiol.">
        <title>Complete genome sequence and cell structure of Limnochorda pilosa, a Gram-negative spore-former within the phylum Firmicutes.</title>
        <authorList>
            <person name="Watanabe M."/>
            <person name="Kojima H."/>
            <person name="Fukui M."/>
        </authorList>
    </citation>
    <scope>NUCLEOTIDE SEQUENCE [LARGE SCALE GENOMIC DNA]</scope>
    <source>
        <strain evidence="3">HC45</strain>
    </source>
</reference>
<protein>
    <recommendedName>
        <fullName evidence="1">DUF927 domain-containing protein</fullName>
    </recommendedName>
</protein>
<accession>A0A0K2SQU7</accession>
<dbReference type="Pfam" id="PF06048">
    <property type="entry name" value="DUF927"/>
    <property type="match status" value="1"/>
</dbReference>
<sequence>MGETVVWSENLTAEERAIRDSFMPRGSYEVQRDALVEAFHKWPRLGWEAGSAAGTWFIMPLLQRGKLDIHGWVVEHPHERAGIGKSTAMEAVASIWGDPTVGRLIRSWNGTLNYLESQMAFLHDLPLFLEELQGTKSTARIDERSAAELTAFIHALALGRGRGRLNRDATMRITSEYNVIAFVAAERSILDYARTTEGVRDRVLTIKPPLGTEKTLEAARENDRLREIVHQHYGHMGDRTKPVIYDLVVRRPDEMVKRYDTMCAVLTTMARVGAEQAGRAARLAKRVAVGWLGLVAMLEACAVEDARDLARTCTLMAWRDIVEGIPAADNVRDQGLDIVREYVAAHQAQVAGFEPVASEGYHDRVTYRIPSEYVGGKAVVDGVECIAVFPEALARFLESRGMSLDTLRRAWNEAGMIVTDASGRTSRTVRLRRRDGESLGSPRCIVFRQADLLGDEHGE</sequence>
<dbReference type="KEGG" id="lpil:LIP_3571"/>
<organism evidence="2 3">
    <name type="scientific">Limnochorda pilosa</name>
    <dbReference type="NCBI Taxonomy" id="1555112"/>
    <lineage>
        <taxon>Bacteria</taxon>
        <taxon>Bacillati</taxon>
        <taxon>Bacillota</taxon>
        <taxon>Limnochordia</taxon>
        <taxon>Limnochordales</taxon>
        <taxon>Limnochordaceae</taxon>
        <taxon>Limnochorda</taxon>
    </lineage>
</organism>
<evidence type="ECO:0000313" key="3">
    <source>
        <dbReference type="Proteomes" id="UP000065807"/>
    </source>
</evidence>
<evidence type="ECO:0000313" key="2">
    <source>
        <dbReference type="EMBL" id="BAS29382.1"/>
    </source>
</evidence>
<proteinExistence type="predicted"/>
<gene>
    <name evidence="2" type="ORF">LIP_3571</name>
</gene>
<dbReference type="AlphaFoldDB" id="A0A0K2SQU7"/>
<evidence type="ECO:0000259" key="1">
    <source>
        <dbReference type="Pfam" id="PF06048"/>
    </source>
</evidence>
<dbReference type="RefSeq" id="WP_082726500.1">
    <property type="nucleotide sequence ID" value="NZ_AP014924.1"/>
</dbReference>
<dbReference type="OrthoDB" id="158067at2"/>
<dbReference type="InterPro" id="IPR009270">
    <property type="entry name" value="DUF927"/>
</dbReference>
<name>A0A0K2SQU7_LIMPI</name>
<dbReference type="EMBL" id="AP014924">
    <property type="protein sequence ID" value="BAS29382.1"/>
    <property type="molecule type" value="Genomic_DNA"/>
</dbReference>
<feature type="domain" description="DUF927" evidence="1">
    <location>
        <begin position="67"/>
        <end position="172"/>
    </location>
</feature>
<keyword evidence="3" id="KW-1185">Reference proteome</keyword>
<reference evidence="3" key="1">
    <citation type="submission" date="2015-07" db="EMBL/GenBank/DDBJ databases">
        <title>Complete genome sequence and phylogenetic analysis of Limnochorda pilosa.</title>
        <authorList>
            <person name="Watanabe M."/>
            <person name="Kojima H."/>
            <person name="Fukui M."/>
        </authorList>
    </citation>
    <scope>NUCLEOTIDE SEQUENCE [LARGE SCALE GENOMIC DNA]</scope>
    <source>
        <strain evidence="3">HC45</strain>
    </source>
</reference>
<dbReference type="Proteomes" id="UP000065807">
    <property type="component" value="Chromosome"/>
</dbReference>